<accession>A0A8T1VYI0</accession>
<keyword evidence="3" id="KW-1185">Reference proteome</keyword>
<gene>
    <name evidence="2" type="ORF">PHYPSEUDO_001975</name>
</gene>
<dbReference type="OrthoDB" id="76305at2759"/>
<sequence length="97" mass="11117">MLGLVRVLKDKAPVLVFSGLCAGASYAVYYAHHQQIAEKKVRVIPLHSSGGAMPFLERALMFMNCSLLQVMRQGVINDIKRDRIKRREMQQQEHHQQ</sequence>
<keyword evidence="1" id="KW-0472">Membrane</keyword>
<protein>
    <recommendedName>
        <fullName evidence="4">Transmembrane protein</fullName>
    </recommendedName>
</protein>
<evidence type="ECO:0000313" key="3">
    <source>
        <dbReference type="Proteomes" id="UP000694044"/>
    </source>
</evidence>
<keyword evidence="1" id="KW-1133">Transmembrane helix</keyword>
<proteinExistence type="predicted"/>
<dbReference type="EMBL" id="JAGDFM010000131">
    <property type="protein sequence ID" value="KAG7385039.1"/>
    <property type="molecule type" value="Genomic_DNA"/>
</dbReference>
<feature type="transmembrane region" description="Helical" evidence="1">
    <location>
        <begin position="12"/>
        <end position="32"/>
    </location>
</feature>
<evidence type="ECO:0000313" key="2">
    <source>
        <dbReference type="EMBL" id="KAG7385039.1"/>
    </source>
</evidence>
<evidence type="ECO:0000256" key="1">
    <source>
        <dbReference type="SAM" id="Phobius"/>
    </source>
</evidence>
<name>A0A8T1VYI0_9STRA</name>
<keyword evidence="1" id="KW-0812">Transmembrane</keyword>
<evidence type="ECO:0008006" key="4">
    <source>
        <dbReference type="Google" id="ProtNLM"/>
    </source>
</evidence>
<comment type="caution">
    <text evidence="2">The sequence shown here is derived from an EMBL/GenBank/DDBJ whole genome shotgun (WGS) entry which is preliminary data.</text>
</comment>
<reference evidence="2" key="1">
    <citation type="submission" date="2021-02" db="EMBL/GenBank/DDBJ databases">
        <authorList>
            <person name="Palmer J.M."/>
        </authorList>
    </citation>
    <scope>NUCLEOTIDE SEQUENCE</scope>
    <source>
        <strain evidence="2">SCRP734</strain>
    </source>
</reference>
<dbReference type="AlphaFoldDB" id="A0A8T1VYI0"/>
<organism evidence="2 3">
    <name type="scientific">Phytophthora pseudosyringae</name>
    <dbReference type="NCBI Taxonomy" id="221518"/>
    <lineage>
        <taxon>Eukaryota</taxon>
        <taxon>Sar</taxon>
        <taxon>Stramenopiles</taxon>
        <taxon>Oomycota</taxon>
        <taxon>Peronosporomycetes</taxon>
        <taxon>Peronosporales</taxon>
        <taxon>Peronosporaceae</taxon>
        <taxon>Phytophthora</taxon>
    </lineage>
</organism>
<dbReference type="Proteomes" id="UP000694044">
    <property type="component" value="Unassembled WGS sequence"/>
</dbReference>